<evidence type="ECO:0000256" key="1">
    <source>
        <dbReference type="SAM" id="MobiDB-lite"/>
    </source>
</evidence>
<dbReference type="PATRIC" id="fig|1244869.3.peg.2381"/>
<dbReference type="RefSeq" id="WP_008617695.1">
    <property type="nucleotide sequence ID" value="NZ_AONQ01000028.1"/>
</dbReference>
<dbReference type="Proteomes" id="UP000011744">
    <property type="component" value="Unassembled WGS sequence"/>
</dbReference>
<comment type="caution">
    <text evidence="2">The sequence shown here is derived from an EMBL/GenBank/DDBJ whole genome shotgun (WGS) entry which is preliminary data.</text>
</comment>
<name>M2Z5X6_9PROT</name>
<evidence type="ECO:0000313" key="3">
    <source>
        <dbReference type="Proteomes" id="UP000011744"/>
    </source>
</evidence>
<accession>M2Z5X6</accession>
<dbReference type="STRING" id="1244869.H261_11819"/>
<gene>
    <name evidence="2" type="ORF">H261_11819</name>
</gene>
<proteinExistence type="predicted"/>
<feature type="region of interest" description="Disordered" evidence="1">
    <location>
        <begin position="103"/>
        <end position="141"/>
    </location>
</feature>
<organism evidence="2 3">
    <name type="scientific">Paramagnetospirillum caucaseum</name>
    <dbReference type="NCBI Taxonomy" id="1244869"/>
    <lineage>
        <taxon>Bacteria</taxon>
        <taxon>Pseudomonadati</taxon>
        <taxon>Pseudomonadota</taxon>
        <taxon>Alphaproteobacteria</taxon>
        <taxon>Rhodospirillales</taxon>
        <taxon>Magnetospirillaceae</taxon>
        <taxon>Paramagnetospirillum</taxon>
    </lineage>
</organism>
<sequence length="141" mass="14638">MPGYIAHGHLRLSSGHHKPGEVFEAPDAEVAELLRQGMVSLAGREALAESPDAAAAADRDVETDDLHRRVKDLHEQLATAARRAEVAEAERDVALSRAAAAEAALADDKTGANDKTGAAPASTVEQGTSQAKAATRPKAKG</sequence>
<dbReference type="AlphaFoldDB" id="M2Z5X6"/>
<keyword evidence="3" id="KW-1185">Reference proteome</keyword>
<feature type="compositionally biased region" description="Polar residues" evidence="1">
    <location>
        <begin position="123"/>
        <end position="132"/>
    </location>
</feature>
<dbReference type="EMBL" id="AONQ01000028">
    <property type="protein sequence ID" value="EME69720.1"/>
    <property type="molecule type" value="Genomic_DNA"/>
</dbReference>
<protein>
    <submittedName>
        <fullName evidence="2">Uncharacterized protein</fullName>
    </submittedName>
</protein>
<reference evidence="2 3" key="1">
    <citation type="journal article" date="2014" name="Genome Announc.">
        <title>Draft Genome Sequence of Magnetospirillum sp. Strain SO-1, a Freshwater Magnetotactic Bacterium Isolated from the Ol'khovka River, Russia.</title>
        <authorList>
            <person name="Grouzdev D.S."/>
            <person name="Dziuba M.V."/>
            <person name="Sukhacheva M.S."/>
            <person name="Mardanov A.V."/>
            <person name="Beletskiy A.V."/>
            <person name="Kuznetsov B.B."/>
            <person name="Skryabin K.G."/>
        </authorList>
    </citation>
    <scope>NUCLEOTIDE SEQUENCE [LARGE SCALE GENOMIC DNA]</scope>
    <source>
        <strain evidence="2 3">SO-1</strain>
    </source>
</reference>
<evidence type="ECO:0000313" key="2">
    <source>
        <dbReference type="EMBL" id="EME69720.1"/>
    </source>
</evidence>